<feature type="region of interest" description="Disordered" evidence="2">
    <location>
        <begin position="204"/>
        <end position="258"/>
    </location>
</feature>
<feature type="region of interest" description="Disordered" evidence="2">
    <location>
        <begin position="1086"/>
        <end position="1107"/>
    </location>
</feature>
<accession>A0AAN8GBB5</accession>
<proteinExistence type="predicted"/>
<sequence length="1107" mass="126119">MQVESAERRRESGRRKGAESGRNRVEPRGERTAERESVKEIIPAMQQKEKKAGEREGEEGRRKEVTSRKTASEGGERRRRVHQLEKEKLELSSKHNQEVCGLQAELTRLRCSVERGGGSERRAAVPAHCGPEGVSPGHTHTHRYTHSHTHSQVTVAELQKSLDITRRCREEDQHALQQEVEERDKLIHTLSSENQRLHHLLQDQEEAQEEAQREREKEEEERRREHSKLKYLEEKEERSRREKEERARADRHCGGPAAERAAHLGSKFSCEILQLRGRDLEATLSSERIILQESQRERELLKSQMREEERERRVQRESGREREAALHRLQQEYEQCKSDLSVALETERTTTSDLRQTLEEEKRGHTHTHTLLEQAAERQRGAEECVQLVMETLQQHTDPAAKHDGSCSPCAAVLQLLRKTLETKERQIQDLQQLTSDQSRQLQELQQVSIKKISEYYENESKARLSFLYCVYQRLLAGCVLLRQPQSMLGNFTWQELCDVINEQVGQVTSDLREANDTIAHLQSVCEQRSVCVREQQCVLSRLKESVRRGEEERSSRHTHTVTLLQEELQVCRSQLSSLRHHASSLTSDLSLLRGEASCFLWACVLLGGALTHTHLRLQQVCVQKRVVCRRLQEREGLEGEVRRLLGALGKEEEEEEEEGRKRKVAVRRWRKSVCVVMAVRRWRWISKHTAVVFRLQKGGGCSATETQEGQPASDADGGVCARWLRSKRLSSVILSSMADLQGALTHSGSSPPDVTPLARSALSRLLDHLLDQSEAESGLPGSGLDEDWLSGRFRGGLNRVTPPQLDSKALVSTLQQHFLVFSQRLHSAEVERRGLRLEVANLKRGLRQEREESCKTVPEQQFHSVCVELRQALSREQEVQALLKEQTDAQHTLGRTAQSLCDARQEVTRKDRSLRILGTHLSGVQRERKHLEEELSDTHRRRDCLISNMRAAETSYKQVRESLVQSRGCLSAKPRPLPALKEHLSGAECIMGAPEVAACQTLLSSASQLFLACCSRIGWLEQEVSAHISHVTALRGELQDVCLRDNLAFVPVEGFPEAFPLADVETWQAVPLSDWSNELPVSLNPAPFSPLSKEVKKKKRGGTKQI</sequence>
<evidence type="ECO:0000256" key="2">
    <source>
        <dbReference type="SAM" id="MobiDB-lite"/>
    </source>
</evidence>
<evidence type="ECO:0000256" key="1">
    <source>
        <dbReference type="SAM" id="Coils"/>
    </source>
</evidence>
<evidence type="ECO:0000313" key="4">
    <source>
        <dbReference type="Proteomes" id="UP001335648"/>
    </source>
</evidence>
<name>A0AAN8GBB5_9TELE</name>
<feature type="compositionally biased region" description="Basic and acidic residues" evidence="2">
    <location>
        <begin position="210"/>
        <end position="253"/>
    </location>
</feature>
<dbReference type="PANTHER" id="PTHR37476:SF1">
    <property type="entry name" value="COILED-COIL DOMAIN-CONTAINING PROTEIN 171"/>
    <property type="match status" value="1"/>
</dbReference>
<dbReference type="AlphaFoldDB" id="A0AAN8GBB5"/>
<gene>
    <name evidence="3" type="ORF">CesoFtcFv8_026524</name>
</gene>
<feature type="coiled-coil region" evidence="1">
    <location>
        <begin position="414"/>
        <end position="448"/>
    </location>
</feature>
<organism evidence="3 4">
    <name type="scientific">Champsocephalus esox</name>
    <name type="common">pike icefish</name>
    <dbReference type="NCBI Taxonomy" id="159716"/>
    <lineage>
        <taxon>Eukaryota</taxon>
        <taxon>Metazoa</taxon>
        <taxon>Chordata</taxon>
        <taxon>Craniata</taxon>
        <taxon>Vertebrata</taxon>
        <taxon>Euteleostomi</taxon>
        <taxon>Actinopterygii</taxon>
        <taxon>Neopterygii</taxon>
        <taxon>Teleostei</taxon>
        <taxon>Neoteleostei</taxon>
        <taxon>Acanthomorphata</taxon>
        <taxon>Eupercaria</taxon>
        <taxon>Perciformes</taxon>
        <taxon>Notothenioidei</taxon>
        <taxon>Channichthyidae</taxon>
        <taxon>Champsocephalus</taxon>
    </lineage>
</organism>
<protein>
    <recommendedName>
        <fullName evidence="5">Coiled-coil domain containing 171</fullName>
    </recommendedName>
</protein>
<dbReference type="PANTHER" id="PTHR37476">
    <property type="entry name" value="COILED-COIL DOMAIN-CONTAINING PROTEIN 171"/>
    <property type="match status" value="1"/>
</dbReference>
<comment type="caution">
    <text evidence="3">The sequence shown here is derived from an EMBL/GenBank/DDBJ whole genome shotgun (WGS) entry which is preliminary data.</text>
</comment>
<dbReference type="Proteomes" id="UP001335648">
    <property type="component" value="Unassembled WGS sequence"/>
</dbReference>
<keyword evidence="4" id="KW-1185">Reference proteome</keyword>
<feature type="region of interest" description="Disordered" evidence="2">
    <location>
        <begin position="1"/>
        <end position="83"/>
    </location>
</feature>
<feature type="coiled-coil region" evidence="1">
    <location>
        <begin position="291"/>
        <end position="346"/>
    </location>
</feature>
<feature type="compositionally biased region" description="Basic and acidic residues" evidence="2">
    <location>
        <begin position="47"/>
        <end position="83"/>
    </location>
</feature>
<keyword evidence="1" id="KW-0175">Coiled coil</keyword>
<evidence type="ECO:0008006" key="5">
    <source>
        <dbReference type="Google" id="ProtNLM"/>
    </source>
</evidence>
<evidence type="ECO:0000313" key="3">
    <source>
        <dbReference type="EMBL" id="KAK5875439.1"/>
    </source>
</evidence>
<feature type="compositionally biased region" description="Basic residues" evidence="2">
    <location>
        <begin position="1096"/>
        <end position="1107"/>
    </location>
</feature>
<dbReference type="EMBL" id="JAULUE010002068">
    <property type="protein sequence ID" value="KAK5875439.1"/>
    <property type="molecule type" value="Genomic_DNA"/>
</dbReference>
<reference evidence="3 4" key="1">
    <citation type="journal article" date="2023" name="Mol. Biol. Evol.">
        <title>Genomics of Secondarily Temperate Adaptation in the Only Non-Antarctic Icefish.</title>
        <authorList>
            <person name="Rivera-Colon A.G."/>
            <person name="Rayamajhi N."/>
            <person name="Minhas B.F."/>
            <person name="Madrigal G."/>
            <person name="Bilyk K.T."/>
            <person name="Yoon V."/>
            <person name="Hune M."/>
            <person name="Gregory S."/>
            <person name="Cheng C.H.C."/>
            <person name="Catchen J.M."/>
        </authorList>
    </citation>
    <scope>NUCLEOTIDE SEQUENCE [LARGE SCALE GENOMIC DNA]</scope>
    <source>
        <strain evidence="3">JC2023a</strain>
    </source>
</reference>
<feature type="compositionally biased region" description="Basic and acidic residues" evidence="2">
    <location>
        <begin position="1"/>
        <end position="39"/>
    </location>
</feature>